<dbReference type="SMART" id="SM00558">
    <property type="entry name" value="JmjC"/>
    <property type="match status" value="1"/>
</dbReference>
<comment type="caution">
    <text evidence="2">The sequence shown here is derived from an EMBL/GenBank/DDBJ whole genome shotgun (WGS) entry which is preliminary data.</text>
</comment>
<dbReference type="PROSITE" id="PS51184">
    <property type="entry name" value="JMJC"/>
    <property type="match status" value="1"/>
</dbReference>
<sequence length="303" mass="34929">MDIQRISSLSKASFVNDFLIKKQPVIITDGMAQWNLGDFSPEALIEKFGQSYIQVYNDLFDLQTIKTLEDYINDNFGKTASENVKLEYMRWYSKLKDVDFFWADDAFDKLVDSWSTPYFLPTDAMVIPFRKTGEVINSNESQFPYRGLFISGSGARTRLHKDPFNSNAVLCQFYGEKEIRLHSPEQEKDLLDDQGKIIDLYHPSISEQERLSRPGATYETTLKAGEIVLFPSGWFHDVVSASDSISITWNFVHASDLNSFCSFIKEYPDDPELETVRYFLKDHLNGKDDVLEICDFLEGQFTK</sequence>
<organism evidence="2 3">
    <name type="scientific">Pedobacter cryoconitis</name>
    <dbReference type="NCBI Taxonomy" id="188932"/>
    <lineage>
        <taxon>Bacteria</taxon>
        <taxon>Pseudomonadati</taxon>
        <taxon>Bacteroidota</taxon>
        <taxon>Sphingobacteriia</taxon>
        <taxon>Sphingobacteriales</taxon>
        <taxon>Sphingobacteriaceae</taxon>
        <taxon>Pedobacter</taxon>
    </lineage>
</organism>
<dbReference type="InterPro" id="IPR041667">
    <property type="entry name" value="Cupin_8"/>
</dbReference>
<dbReference type="PANTHER" id="PTHR12480">
    <property type="entry name" value="ARGININE DEMETHYLASE AND LYSYL-HYDROXYLASE JMJD"/>
    <property type="match status" value="1"/>
</dbReference>
<dbReference type="RefSeq" id="WP_183879454.1">
    <property type="nucleotide sequence ID" value="NZ_JACHCD010000002.1"/>
</dbReference>
<dbReference type="InterPro" id="IPR050910">
    <property type="entry name" value="JMJD6_ArgDemeth/LysHydrox"/>
</dbReference>
<proteinExistence type="predicted"/>
<dbReference type="InterPro" id="IPR003347">
    <property type="entry name" value="JmjC_dom"/>
</dbReference>
<dbReference type="GO" id="GO:0016706">
    <property type="term" value="F:2-oxoglutarate-dependent dioxygenase activity"/>
    <property type="evidence" value="ECO:0007669"/>
    <property type="project" value="TreeGrafter"/>
</dbReference>
<name>A0A7W8ZJH6_9SPHI</name>
<evidence type="ECO:0000313" key="2">
    <source>
        <dbReference type="EMBL" id="MBB5635103.1"/>
    </source>
</evidence>
<dbReference type="SUPFAM" id="SSF51197">
    <property type="entry name" value="Clavaminate synthase-like"/>
    <property type="match status" value="1"/>
</dbReference>
<evidence type="ECO:0000313" key="3">
    <source>
        <dbReference type="Proteomes" id="UP000537204"/>
    </source>
</evidence>
<accession>A0A7W8ZJH6</accession>
<dbReference type="Gene3D" id="2.60.120.650">
    <property type="entry name" value="Cupin"/>
    <property type="match status" value="1"/>
</dbReference>
<dbReference type="PANTHER" id="PTHR12480:SF19">
    <property type="entry name" value="CUPIN-LIKE DOMAIN-CONTAINING PROTEIN"/>
    <property type="match status" value="1"/>
</dbReference>
<evidence type="ECO:0000259" key="1">
    <source>
        <dbReference type="PROSITE" id="PS51184"/>
    </source>
</evidence>
<reference evidence="2 3" key="1">
    <citation type="submission" date="2020-08" db="EMBL/GenBank/DDBJ databases">
        <title>Genomic Encyclopedia of Type Strains, Phase IV (KMG-V): Genome sequencing to study the core and pangenomes of soil and plant-associated prokaryotes.</title>
        <authorList>
            <person name="Whitman W."/>
        </authorList>
    </citation>
    <scope>NUCLEOTIDE SEQUENCE [LARGE SCALE GENOMIC DNA]</scope>
    <source>
        <strain evidence="2 3">S3M1</strain>
    </source>
</reference>
<feature type="domain" description="JmjC" evidence="1">
    <location>
        <begin position="90"/>
        <end position="268"/>
    </location>
</feature>
<dbReference type="Pfam" id="PF13621">
    <property type="entry name" value="Cupin_8"/>
    <property type="match status" value="1"/>
</dbReference>
<dbReference type="EMBL" id="JACHCE010000001">
    <property type="protein sequence ID" value="MBB5635103.1"/>
    <property type="molecule type" value="Genomic_DNA"/>
</dbReference>
<protein>
    <recommendedName>
        <fullName evidence="1">JmjC domain-containing protein</fullName>
    </recommendedName>
</protein>
<gene>
    <name evidence="2" type="ORF">HDE68_000988</name>
</gene>
<dbReference type="Proteomes" id="UP000537204">
    <property type="component" value="Unassembled WGS sequence"/>
</dbReference>
<dbReference type="AlphaFoldDB" id="A0A7W8ZJH6"/>